<protein>
    <submittedName>
        <fullName evidence="1">Uncharacterized protein</fullName>
    </submittedName>
</protein>
<evidence type="ECO:0000313" key="2">
    <source>
        <dbReference type="Proteomes" id="UP000054270"/>
    </source>
</evidence>
<reference evidence="2" key="1">
    <citation type="submission" date="2014-04" db="EMBL/GenBank/DDBJ databases">
        <title>Evolutionary Origins and Diversification of the Mycorrhizal Mutualists.</title>
        <authorList>
            <consortium name="DOE Joint Genome Institute"/>
            <consortium name="Mycorrhizal Genomics Consortium"/>
            <person name="Kohler A."/>
            <person name="Kuo A."/>
            <person name="Nagy L.G."/>
            <person name="Floudas D."/>
            <person name="Copeland A."/>
            <person name="Barry K.W."/>
            <person name="Cichocki N."/>
            <person name="Veneault-Fourrey C."/>
            <person name="LaButti K."/>
            <person name="Lindquist E.A."/>
            <person name="Lipzen A."/>
            <person name="Lundell T."/>
            <person name="Morin E."/>
            <person name="Murat C."/>
            <person name="Riley R."/>
            <person name="Ohm R."/>
            <person name="Sun H."/>
            <person name="Tunlid A."/>
            <person name="Henrissat B."/>
            <person name="Grigoriev I.V."/>
            <person name="Hibbett D.S."/>
            <person name="Martin F."/>
        </authorList>
    </citation>
    <scope>NUCLEOTIDE SEQUENCE [LARGE SCALE GENOMIC DNA]</scope>
    <source>
        <strain evidence="2">FD-334 SS-4</strain>
    </source>
</reference>
<gene>
    <name evidence="1" type="ORF">HYPSUDRAFT_758398</name>
</gene>
<dbReference type="Proteomes" id="UP000054270">
    <property type="component" value="Unassembled WGS sequence"/>
</dbReference>
<dbReference type="AlphaFoldDB" id="A0A0D2L2T5"/>
<proteinExistence type="predicted"/>
<name>A0A0D2L2T5_HYPSF</name>
<organism evidence="1 2">
    <name type="scientific">Hypholoma sublateritium (strain FD-334 SS-4)</name>
    <dbReference type="NCBI Taxonomy" id="945553"/>
    <lineage>
        <taxon>Eukaryota</taxon>
        <taxon>Fungi</taxon>
        <taxon>Dikarya</taxon>
        <taxon>Basidiomycota</taxon>
        <taxon>Agaricomycotina</taxon>
        <taxon>Agaricomycetes</taxon>
        <taxon>Agaricomycetidae</taxon>
        <taxon>Agaricales</taxon>
        <taxon>Agaricineae</taxon>
        <taxon>Strophariaceae</taxon>
        <taxon>Hypholoma</taxon>
    </lineage>
</organism>
<dbReference type="EMBL" id="KN817561">
    <property type="protein sequence ID" value="KJA21057.1"/>
    <property type="molecule type" value="Genomic_DNA"/>
</dbReference>
<evidence type="ECO:0000313" key="1">
    <source>
        <dbReference type="EMBL" id="KJA21057.1"/>
    </source>
</evidence>
<dbReference type="OrthoDB" id="3053722at2759"/>
<accession>A0A0D2L2T5</accession>
<keyword evidence="2" id="KW-1185">Reference proteome</keyword>
<dbReference type="STRING" id="945553.A0A0D2L2T5"/>
<sequence length="212" mass="24396">MGINFTTRVKHSVIDPYSSGFLNEGELYTPDWNEGWINFLRFFRDNALAQVLARFEYHYEFCSLQQNFKLNFRAILRLTLRSGASTYLRNWEAARAQVLSEAVRNFMEWGGASVVRTSFVLGKHSAEPYTRESSSFRTPASRPFPRGGEVTAGTPICLICARTGHKFYDCSYSLSEAGETGVGQIHRLESRRWRNRKAYLYLLEPLRSIALR</sequence>